<dbReference type="PANTHER" id="PTHR10578:SF85">
    <property type="entry name" value="L-LACTATE DEHYDROGENASE"/>
    <property type="match status" value="1"/>
</dbReference>
<dbReference type="PROSITE" id="PS51349">
    <property type="entry name" value="FMN_HYDROXY_ACID_DH_2"/>
    <property type="match status" value="1"/>
</dbReference>
<dbReference type="Gene3D" id="3.20.20.70">
    <property type="entry name" value="Aldolase class I"/>
    <property type="match status" value="1"/>
</dbReference>
<dbReference type="InterPro" id="IPR008259">
    <property type="entry name" value="FMN_hydac_DH_AS"/>
</dbReference>
<dbReference type="NCBIfam" id="NF008398">
    <property type="entry name" value="PRK11197.1"/>
    <property type="match status" value="1"/>
</dbReference>
<organism evidence="6 7">
    <name type="scientific">Sphingomonas longa</name>
    <dbReference type="NCBI Taxonomy" id="2778730"/>
    <lineage>
        <taxon>Bacteria</taxon>
        <taxon>Pseudomonadati</taxon>
        <taxon>Pseudomonadota</taxon>
        <taxon>Alphaproteobacteria</taxon>
        <taxon>Sphingomonadales</taxon>
        <taxon>Sphingomonadaceae</taxon>
        <taxon>Sphingomonas</taxon>
    </lineage>
</organism>
<evidence type="ECO:0000256" key="2">
    <source>
        <dbReference type="ARBA" id="ARBA00023002"/>
    </source>
</evidence>
<dbReference type="EC" id="1.1.1.27" evidence="6"/>
<name>A0ABS2D4W7_9SPHN</name>
<reference evidence="6 7" key="1">
    <citation type="submission" date="2020-12" db="EMBL/GenBank/DDBJ databases">
        <title>Sphingomonas sp.</title>
        <authorList>
            <person name="Kim M.K."/>
        </authorList>
    </citation>
    <scope>NUCLEOTIDE SEQUENCE [LARGE SCALE GENOMIC DNA]</scope>
    <source>
        <strain evidence="6 7">BT552</strain>
    </source>
</reference>
<evidence type="ECO:0000256" key="4">
    <source>
        <dbReference type="SAM" id="MobiDB-lite"/>
    </source>
</evidence>
<dbReference type="EMBL" id="JAFEMC010000002">
    <property type="protein sequence ID" value="MBM6575952.1"/>
    <property type="molecule type" value="Genomic_DNA"/>
</dbReference>
<feature type="region of interest" description="Disordered" evidence="4">
    <location>
        <begin position="1"/>
        <end position="28"/>
    </location>
</feature>
<dbReference type="PANTHER" id="PTHR10578">
    <property type="entry name" value="S -2-HYDROXY-ACID OXIDASE-RELATED"/>
    <property type="match status" value="1"/>
</dbReference>
<dbReference type="InterPro" id="IPR000262">
    <property type="entry name" value="FMN-dep_DH"/>
</dbReference>
<evidence type="ECO:0000313" key="6">
    <source>
        <dbReference type="EMBL" id="MBM6575952.1"/>
    </source>
</evidence>
<dbReference type="GO" id="GO:0004459">
    <property type="term" value="F:L-lactate dehydrogenase (NAD+) activity"/>
    <property type="evidence" value="ECO:0007669"/>
    <property type="project" value="UniProtKB-EC"/>
</dbReference>
<protein>
    <submittedName>
        <fullName evidence="6">L-lactate dehydrogenase</fullName>
        <ecNumber evidence="6">1.1.1.27</ecNumber>
    </submittedName>
</protein>
<dbReference type="InterPro" id="IPR013785">
    <property type="entry name" value="Aldolase_TIM"/>
</dbReference>
<dbReference type="InterPro" id="IPR012133">
    <property type="entry name" value="Alpha-hydoxy_acid_DH_FMN"/>
</dbReference>
<evidence type="ECO:0000313" key="7">
    <source>
        <dbReference type="Proteomes" id="UP000763641"/>
    </source>
</evidence>
<dbReference type="Proteomes" id="UP000763641">
    <property type="component" value="Unassembled WGS sequence"/>
</dbReference>
<evidence type="ECO:0000256" key="1">
    <source>
        <dbReference type="ARBA" id="ARBA00001917"/>
    </source>
</evidence>
<dbReference type="PROSITE" id="PS00557">
    <property type="entry name" value="FMN_HYDROXY_ACID_DH_1"/>
    <property type="match status" value="1"/>
</dbReference>
<accession>A0ABS2D4W7</accession>
<feature type="domain" description="FMN hydroxy acid dehydrogenase" evidence="5">
    <location>
        <begin position="26"/>
        <end position="411"/>
    </location>
</feature>
<dbReference type="SUPFAM" id="SSF51395">
    <property type="entry name" value="FMN-linked oxidoreductases"/>
    <property type="match status" value="1"/>
</dbReference>
<comment type="caution">
    <text evidence="6">The sequence shown here is derived from an EMBL/GenBank/DDBJ whole genome shotgun (WGS) entry which is preliminary data.</text>
</comment>
<comment type="similarity">
    <text evidence="3">Belongs to the FMN-dependent alpha-hydroxy acid dehydrogenase family.</text>
</comment>
<dbReference type="InterPro" id="IPR037396">
    <property type="entry name" value="FMN_HAD"/>
</dbReference>
<sequence length="423" mass="45116">MAVRTSRRASAASSSRRRRHGPVDESAAVTPAGIDDFREMARRRLPRFLFDYIDGGSFAEETLRANEADLQTLKLRQRVMRDVGTVDLGTTLFGRPASFPVALAPIGLAGLYARRGEVQAARAAEAAGIPFILSSSACCGIEEVAGGVTAPLILQLYMIKDRGFMEDLLARTAALGVETLILTVDLIIHSPRRRDVRSSLTGDQGLAAKLRRSFEIARHPGWAWDVGVRGRPHTLGNFAARMPEGAGLAQFTAWVGRNFDPTVTWADLDWLRQHWQGRLAIKGILDPDDARDAVAAGAETIIVSNHGGRQLDGAPSSIAALPAVVAAVDGRADVLMDGGIRSGIDILRALALGAKGVLLGRAWAFALAAQGGAGVTTMLSLMRHELAVAMALAGQRDVGTVTRDALVTAPDPTDPPDSWWPDS</sequence>
<evidence type="ECO:0000259" key="5">
    <source>
        <dbReference type="PROSITE" id="PS51349"/>
    </source>
</evidence>
<keyword evidence="7" id="KW-1185">Reference proteome</keyword>
<proteinExistence type="inferred from homology"/>
<evidence type="ECO:0000256" key="3">
    <source>
        <dbReference type="ARBA" id="ARBA00024042"/>
    </source>
</evidence>
<gene>
    <name evidence="6" type="ORF">ILT43_06175</name>
</gene>
<dbReference type="CDD" id="cd02809">
    <property type="entry name" value="alpha_hydroxyacid_oxid_FMN"/>
    <property type="match status" value="1"/>
</dbReference>
<dbReference type="Pfam" id="PF01070">
    <property type="entry name" value="FMN_dh"/>
    <property type="match status" value="1"/>
</dbReference>
<dbReference type="PIRSF" id="PIRSF000138">
    <property type="entry name" value="Al-hdrx_acd_dh"/>
    <property type="match status" value="1"/>
</dbReference>
<comment type="cofactor">
    <cofactor evidence="1">
        <name>FMN</name>
        <dbReference type="ChEBI" id="CHEBI:58210"/>
    </cofactor>
</comment>
<keyword evidence="2 6" id="KW-0560">Oxidoreductase</keyword>